<dbReference type="GO" id="GO:0016887">
    <property type="term" value="F:ATP hydrolysis activity"/>
    <property type="evidence" value="ECO:0007669"/>
    <property type="project" value="InterPro"/>
</dbReference>
<dbReference type="Proteomes" id="UP000650467">
    <property type="component" value="Unassembled WGS sequence"/>
</dbReference>
<dbReference type="GO" id="GO:0016020">
    <property type="term" value="C:membrane"/>
    <property type="evidence" value="ECO:0007669"/>
    <property type="project" value="UniProtKB-SubCell"/>
</dbReference>
<dbReference type="Gene3D" id="3.40.50.300">
    <property type="entry name" value="P-loop containing nucleotide triphosphate hydrolases"/>
    <property type="match status" value="1"/>
</dbReference>
<proteinExistence type="inferred from homology"/>
<feature type="domain" description="ABC transporter" evidence="12">
    <location>
        <begin position="932"/>
        <end position="1223"/>
    </location>
</feature>
<dbReference type="EMBL" id="JAEHOC010000017">
    <property type="protein sequence ID" value="KAG2434113.1"/>
    <property type="molecule type" value="Genomic_DNA"/>
</dbReference>
<evidence type="ECO:0000313" key="13">
    <source>
        <dbReference type="EMBL" id="KAG2434113.1"/>
    </source>
</evidence>
<keyword evidence="5" id="KW-0677">Repeat</keyword>
<feature type="compositionally biased region" description="Low complexity" evidence="10">
    <location>
        <begin position="1282"/>
        <end position="1307"/>
    </location>
</feature>
<evidence type="ECO:0000256" key="2">
    <source>
        <dbReference type="ARBA" id="ARBA00008526"/>
    </source>
</evidence>
<dbReference type="CDD" id="cd03263">
    <property type="entry name" value="ABC_subfamily_A"/>
    <property type="match status" value="1"/>
</dbReference>
<feature type="compositionally biased region" description="Low complexity" evidence="10">
    <location>
        <begin position="1"/>
        <end position="34"/>
    </location>
</feature>
<keyword evidence="14" id="KW-1185">Reference proteome</keyword>
<keyword evidence="8 11" id="KW-1133">Transmembrane helix</keyword>
<evidence type="ECO:0000256" key="6">
    <source>
        <dbReference type="ARBA" id="ARBA00022741"/>
    </source>
</evidence>
<feature type="region of interest" description="Disordered" evidence="10">
    <location>
        <begin position="1271"/>
        <end position="1322"/>
    </location>
</feature>
<dbReference type="PROSITE" id="PS50893">
    <property type="entry name" value="ABC_TRANSPORTER_2"/>
    <property type="match status" value="1"/>
</dbReference>
<dbReference type="InterPro" id="IPR013525">
    <property type="entry name" value="ABC2_TM"/>
</dbReference>
<dbReference type="PANTHER" id="PTHR19229">
    <property type="entry name" value="ATP-BINDING CASSETTE TRANSPORTER SUBFAMILY A ABCA"/>
    <property type="match status" value="1"/>
</dbReference>
<dbReference type="GO" id="GO:0005524">
    <property type="term" value="F:ATP binding"/>
    <property type="evidence" value="ECO:0007669"/>
    <property type="project" value="UniProtKB-KW"/>
</dbReference>
<evidence type="ECO:0000259" key="12">
    <source>
        <dbReference type="PROSITE" id="PS50893"/>
    </source>
</evidence>
<feature type="transmembrane region" description="Helical" evidence="11">
    <location>
        <begin position="412"/>
        <end position="430"/>
    </location>
</feature>
<evidence type="ECO:0000256" key="7">
    <source>
        <dbReference type="ARBA" id="ARBA00022840"/>
    </source>
</evidence>
<feature type="transmembrane region" description="Helical" evidence="11">
    <location>
        <begin position="382"/>
        <end position="406"/>
    </location>
</feature>
<organism evidence="13 14">
    <name type="scientific">Chlamydomonas incerta</name>
    <dbReference type="NCBI Taxonomy" id="51695"/>
    <lineage>
        <taxon>Eukaryota</taxon>
        <taxon>Viridiplantae</taxon>
        <taxon>Chlorophyta</taxon>
        <taxon>core chlorophytes</taxon>
        <taxon>Chlorophyceae</taxon>
        <taxon>CS clade</taxon>
        <taxon>Chlamydomonadales</taxon>
        <taxon>Chlamydomonadaceae</taxon>
        <taxon>Chlamydomonas</taxon>
    </lineage>
</organism>
<feature type="compositionally biased region" description="Low complexity" evidence="10">
    <location>
        <begin position="1229"/>
        <end position="1240"/>
    </location>
</feature>
<feature type="compositionally biased region" description="Gly residues" evidence="10">
    <location>
        <begin position="940"/>
        <end position="949"/>
    </location>
</feature>
<feature type="transmembrane region" description="Helical" evidence="11">
    <location>
        <begin position="303"/>
        <end position="324"/>
    </location>
</feature>
<dbReference type="PROSITE" id="PS00211">
    <property type="entry name" value="ABC_TRANSPORTER_1"/>
    <property type="match status" value="1"/>
</dbReference>
<feature type="region of interest" description="Disordered" evidence="10">
    <location>
        <begin position="914"/>
        <end position="949"/>
    </location>
</feature>
<evidence type="ECO:0000256" key="5">
    <source>
        <dbReference type="ARBA" id="ARBA00022737"/>
    </source>
</evidence>
<dbReference type="PANTHER" id="PTHR19229:SF36">
    <property type="entry name" value="ATP-BINDING CASSETTE SUB-FAMILY A MEMBER 2"/>
    <property type="match status" value="1"/>
</dbReference>
<keyword evidence="3" id="KW-0813">Transport</keyword>
<feature type="region of interest" description="Disordered" evidence="10">
    <location>
        <begin position="1"/>
        <end position="55"/>
    </location>
</feature>
<evidence type="ECO:0000256" key="11">
    <source>
        <dbReference type="SAM" id="Phobius"/>
    </source>
</evidence>
<feature type="compositionally biased region" description="Low complexity" evidence="10">
    <location>
        <begin position="914"/>
        <end position="931"/>
    </location>
</feature>
<feature type="compositionally biased region" description="Pro residues" evidence="10">
    <location>
        <begin position="205"/>
        <end position="222"/>
    </location>
</feature>
<evidence type="ECO:0000256" key="4">
    <source>
        <dbReference type="ARBA" id="ARBA00022692"/>
    </source>
</evidence>
<evidence type="ECO:0000256" key="9">
    <source>
        <dbReference type="ARBA" id="ARBA00023136"/>
    </source>
</evidence>
<keyword evidence="4 11" id="KW-0812">Transmembrane</keyword>
<feature type="transmembrane region" description="Helical" evidence="11">
    <location>
        <begin position="344"/>
        <end position="370"/>
    </location>
</feature>
<keyword evidence="6" id="KW-0547">Nucleotide-binding</keyword>
<evidence type="ECO:0000256" key="1">
    <source>
        <dbReference type="ARBA" id="ARBA00004141"/>
    </source>
</evidence>
<dbReference type="InterPro" id="IPR027417">
    <property type="entry name" value="P-loop_NTPase"/>
</dbReference>
<dbReference type="InterPro" id="IPR026082">
    <property type="entry name" value="ABCA"/>
</dbReference>
<reference evidence="13" key="1">
    <citation type="journal article" date="2020" name="bioRxiv">
        <title>Comparative genomics of Chlamydomonas.</title>
        <authorList>
            <person name="Craig R.J."/>
            <person name="Hasan A.R."/>
            <person name="Ness R.W."/>
            <person name="Keightley P.D."/>
        </authorList>
    </citation>
    <scope>NUCLEOTIDE SEQUENCE</scope>
    <source>
        <strain evidence="13">SAG 7.73</strain>
    </source>
</reference>
<name>A0A835W1T4_CHLIN</name>
<dbReference type="Pfam" id="PF00005">
    <property type="entry name" value="ABC_tran"/>
    <property type="match status" value="2"/>
</dbReference>
<dbReference type="InterPro" id="IPR003439">
    <property type="entry name" value="ABC_transporter-like_ATP-bd"/>
</dbReference>
<feature type="region of interest" description="Disordered" evidence="10">
    <location>
        <begin position="1229"/>
        <end position="1250"/>
    </location>
</feature>
<dbReference type="Pfam" id="PF12698">
    <property type="entry name" value="ABC2_membrane_3"/>
    <property type="match status" value="1"/>
</dbReference>
<evidence type="ECO:0000256" key="3">
    <source>
        <dbReference type="ARBA" id="ARBA00022448"/>
    </source>
</evidence>
<protein>
    <recommendedName>
        <fullName evidence="12">ABC transporter domain-containing protein</fullName>
    </recommendedName>
</protein>
<feature type="compositionally biased region" description="Basic residues" evidence="10">
    <location>
        <begin position="1039"/>
        <end position="1053"/>
    </location>
</feature>
<feature type="region of interest" description="Disordered" evidence="10">
    <location>
        <begin position="201"/>
        <end position="228"/>
    </location>
</feature>
<evidence type="ECO:0000256" key="10">
    <source>
        <dbReference type="SAM" id="MobiDB-lite"/>
    </source>
</evidence>
<dbReference type="GO" id="GO:0005319">
    <property type="term" value="F:lipid transporter activity"/>
    <property type="evidence" value="ECO:0007669"/>
    <property type="project" value="TreeGrafter"/>
</dbReference>
<feature type="compositionally biased region" description="Gly residues" evidence="10">
    <location>
        <begin position="1271"/>
        <end position="1281"/>
    </location>
</feature>
<dbReference type="SUPFAM" id="SSF52540">
    <property type="entry name" value="P-loop containing nucleoside triphosphate hydrolases"/>
    <property type="match status" value="1"/>
</dbReference>
<keyword evidence="9 11" id="KW-0472">Membrane</keyword>
<dbReference type="InterPro" id="IPR017871">
    <property type="entry name" value="ABC_transporter-like_CS"/>
</dbReference>
<feature type="region of interest" description="Disordered" evidence="10">
    <location>
        <begin position="787"/>
        <end position="806"/>
    </location>
</feature>
<feature type="compositionally biased region" description="Gly residues" evidence="10">
    <location>
        <begin position="1308"/>
        <end position="1318"/>
    </location>
</feature>
<dbReference type="GO" id="GO:0140359">
    <property type="term" value="F:ABC-type transporter activity"/>
    <property type="evidence" value="ECO:0007669"/>
    <property type="project" value="InterPro"/>
</dbReference>
<comment type="subcellular location">
    <subcellularLocation>
        <location evidence="1">Membrane</location>
        <topology evidence="1">Multi-pass membrane protein</topology>
    </subcellularLocation>
</comment>
<comment type="caution">
    <text evidence="13">The sequence shown here is derived from an EMBL/GenBank/DDBJ whole genome shotgun (WGS) entry which is preliminary data.</text>
</comment>
<sequence>MAPAAAVAAAVPLPESAGSAASDAAATRPDAAKAGNGGELGSSSPAKSGSSRRSRRWLAVRQAAALTRKNILMRMRQPGLLLGQLLAGVVMVGVVWLVDAAIRYSDAGFGGRGEERSPGGVALGPVPLCTTSPFLKFGSPCYTFVYSPAGDPWVEGLVAGVMAANSPPIPPGQVAAFANGSEVDAYLWDHPQTVLAALHFRRRPGMPPPPPPNATGSPPPPGDQEDPLLNPRELAMVVQTNASGVFFKGKFQDPNTYIALPLQVAVEAQMARMAVADPGLPWRVALSNFPHPSLATASAVGRFAPTFLLAGVVVNFVVLLTAMVEERESGTRGALTAMGLRDSAHWVSWVVPELALTAAHAGLMLGALAVMRFALASRNSAAVVYLLLWGSELALCSIALLLSALLRHAASAVPAGFAVYVVCWALQLVVQFGFPYKCVRGVGGEAGGGRPSVPTGWVALFSCLPPCVLTKGLHDLATATLGDGSGGISWANRNSYCLASPPPPGAAAPPYWQSDCVVPVGQCLWILPLQALGFTAIAIYLDQVLPREEGLSGQPASAPLASCLRGAARLAAAAAAPLRRWSLRLGAAAAGALGLPPPAARPHHRHTNRPLMEADPGVAAEAAAVRALCRRYVAEVEEWQSAAGPAGAAEAGGEGAEEGQLGVPEKLTTATSGSSSGSGDEAAAAVAKGAAAATADSRAIMLSVAGAAAAAATAAATAEAGPTAAAAAVALLPPYNDAELAGGIREGHMLTKAVAVAVPPSPPPSAVAPAPWWRRWLQVRLRRRPGHRSAEYEVSSDGSGRGKSAGGGVLPVADTFHAATDAAAAAAAAAAASYPAEAPTGAFSSKPGAAAREAVARGGWQQGVVLFGLRKEYGRSGGGGGGSFMKWLSMAGGRAWRWLLRVVRVAKRRGAEAPAATHSAAAGVDATADGAQQGKDGSRNAGGGGGGGGKAARRVAVYGTWLHIVPGECFCLLGPNGAGKTTTIKCLIGALRPTSGEALVCGHSVCGSGGGSVSGGSGGSSSDDDTSSPTCATAPSPHPHPHYLRPRPRHHAPHLPADGGLDAARAVTGVCPQFDVLWGGLSGREHLQVLAAVRGLPAAERAPEVERLLRQVRLEAAADRPAGAYSGGMRRRLSVAAALLGDPHVVYLDEPTSGMDPVSRNHVWELISSSKAGRCLVLTTHSMEEAEVLGDRIAILAAGRLRCLGPSLALKRRYGGGYRVSVGLRQLQQPQQQQCTPRQQGALTTGSGCGGASEEEDCGLPVGAAGGGDGPSCRGDAGGADGSAAGDDAAGSRGGSSSSRSPSRSSSRGGGSSSGGGSAESVEDAVQGLQRLVASCLGLQLLPLAAGPAVAAVAAVPAAGSAVTAHDGSPYLQMERGRSHLHFQVPKGCESRLPDLFRVLEADAAALGVVDLQVKLCTLEDVYLEVIRQSSLSGP</sequence>
<dbReference type="SMART" id="SM00382">
    <property type="entry name" value="AAA"/>
    <property type="match status" value="1"/>
</dbReference>
<evidence type="ECO:0000256" key="8">
    <source>
        <dbReference type="ARBA" id="ARBA00022989"/>
    </source>
</evidence>
<feature type="transmembrane region" description="Helical" evidence="11">
    <location>
        <begin position="81"/>
        <end position="102"/>
    </location>
</feature>
<feature type="region of interest" description="Disordered" evidence="10">
    <location>
        <begin position="1012"/>
        <end position="1059"/>
    </location>
</feature>
<comment type="similarity">
    <text evidence="2">Belongs to the ABC transporter superfamily. ABCA family. CPR flippase (TC 3.A.1.211) subfamily.</text>
</comment>
<accession>A0A835W1T4</accession>
<evidence type="ECO:0000313" key="14">
    <source>
        <dbReference type="Proteomes" id="UP000650467"/>
    </source>
</evidence>
<dbReference type="InterPro" id="IPR003593">
    <property type="entry name" value="AAA+_ATPase"/>
</dbReference>
<dbReference type="OrthoDB" id="545677at2759"/>
<keyword evidence="7" id="KW-0067">ATP-binding</keyword>
<gene>
    <name evidence="13" type="ORF">HXX76_007840</name>
</gene>